<dbReference type="InterPro" id="IPR045247">
    <property type="entry name" value="Oye-like"/>
</dbReference>
<gene>
    <name evidence="2" type="ORF">BS47DRAFT_1313837</name>
</gene>
<sequence>MTLVASSDLFLPIKIGDVELEHRIVMAPLTRFRADDSHVHREAAVEYYSQRASTPGTLIISEATLISQKAAGIPNVPGIWTPEQIQGWRKITDAVHAKGSYMFCQLWALGRAASPGAVAATGDDYVGASAIPMGQGEAPRPLSIKEIRGYVQDYTQAAKNAMEAGFDGVELHAANGYLPDQFLQNVTNNRTDAYGGTIENRARFILEVLESLTNTLGQSRVSVRLSPWSKFQGMRMLDPLPTYIHLVKSLTTAFPNLAYISLIEPDISGDTDTLGKSTTDTNEPLREIWAPRPVILGGGFTNKIDLAVKKANEKGVLILFGRAFVANPDLPERIQLGMKFTPVNRKTLYLRGPNQRKGYTDYPFARIEGSHL</sequence>
<feature type="domain" description="NADH:flavin oxidoreductase/NADH oxidase N-terminal" evidence="1">
    <location>
        <begin position="8"/>
        <end position="338"/>
    </location>
</feature>
<evidence type="ECO:0000313" key="3">
    <source>
        <dbReference type="Proteomes" id="UP000886523"/>
    </source>
</evidence>
<dbReference type="GO" id="GO:0010181">
    <property type="term" value="F:FMN binding"/>
    <property type="evidence" value="ECO:0007669"/>
    <property type="project" value="InterPro"/>
</dbReference>
<protein>
    <recommendedName>
        <fullName evidence="1">NADH:flavin oxidoreductase/NADH oxidase N-terminal domain-containing protein</fullName>
    </recommendedName>
</protein>
<reference evidence="2" key="1">
    <citation type="journal article" date="2020" name="Nat. Commun.">
        <title>Large-scale genome sequencing of mycorrhizal fungi provides insights into the early evolution of symbiotic traits.</title>
        <authorList>
            <person name="Miyauchi S."/>
            <person name="Kiss E."/>
            <person name="Kuo A."/>
            <person name="Drula E."/>
            <person name="Kohler A."/>
            <person name="Sanchez-Garcia M."/>
            <person name="Morin E."/>
            <person name="Andreopoulos B."/>
            <person name="Barry K.W."/>
            <person name="Bonito G."/>
            <person name="Buee M."/>
            <person name="Carver A."/>
            <person name="Chen C."/>
            <person name="Cichocki N."/>
            <person name="Clum A."/>
            <person name="Culley D."/>
            <person name="Crous P.W."/>
            <person name="Fauchery L."/>
            <person name="Girlanda M."/>
            <person name="Hayes R.D."/>
            <person name="Keri Z."/>
            <person name="LaButti K."/>
            <person name="Lipzen A."/>
            <person name="Lombard V."/>
            <person name="Magnuson J."/>
            <person name="Maillard F."/>
            <person name="Murat C."/>
            <person name="Nolan M."/>
            <person name="Ohm R.A."/>
            <person name="Pangilinan J."/>
            <person name="Pereira M.F."/>
            <person name="Perotto S."/>
            <person name="Peter M."/>
            <person name="Pfister S."/>
            <person name="Riley R."/>
            <person name="Sitrit Y."/>
            <person name="Stielow J.B."/>
            <person name="Szollosi G."/>
            <person name="Zifcakova L."/>
            <person name="Stursova M."/>
            <person name="Spatafora J.W."/>
            <person name="Tedersoo L."/>
            <person name="Vaario L.M."/>
            <person name="Yamada A."/>
            <person name="Yan M."/>
            <person name="Wang P."/>
            <person name="Xu J."/>
            <person name="Bruns T."/>
            <person name="Baldrian P."/>
            <person name="Vilgalys R."/>
            <person name="Dunand C."/>
            <person name="Henrissat B."/>
            <person name="Grigoriev I.V."/>
            <person name="Hibbett D."/>
            <person name="Nagy L.G."/>
            <person name="Martin F.M."/>
        </authorList>
    </citation>
    <scope>NUCLEOTIDE SEQUENCE</scope>
    <source>
        <strain evidence="2">UP504</strain>
    </source>
</reference>
<dbReference type="InterPro" id="IPR013785">
    <property type="entry name" value="Aldolase_TIM"/>
</dbReference>
<dbReference type="SUPFAM" id="SSF51395">
    <property type="entry name" value="FMN-linked oxidoreductases"/>
    <property type="match status" value="1"/>
</dbReference>
<dbReference type="InterPro" id="IPR001155">
    <property type="entry name" value="OxRdtase_FMN_N"/>
</dbReference>
<dbReference type="GO" id="GO:0003959">
    <property type="term" value="F:NADPH dehydrogenase activity"/>
    <property type="evidence" value="ECO:0007669"/>
    <property type="project" value="TreeGrafter"/>
</dbReference>
<evidence type="ECO:0000313" key="2">
    <source>
        <dbReference type="EMBL" id="KAF9517791.1"/>
    </source>
</evidence>
<comment type="caution">
    <text evidence="2">The sequence shown here is derived from an EMBL/GenBank/DDBJ whole genome shotgun (WGS) entry which is preliminary data.</text>
</comment>
<dbReference type="PANTHER" id="PTHR22893">
    <property type="entry name" value="NADH OXIDOREDUCTASE-RELATED"/>
    <property type="match status" value="1"/>
</dbReference>
<proteinExistence type="predicted"/>
<dbReference type="Proteomes" id="UP000886523">
    <property type="component" value="Unassembled WGS sequence"/>
</dbReference>
<dbReference type="CDD" id="cd02933">
    <property type="entry name" value="OYE_like_FMN"/>
    <property type="match status" value="1"/>
</dbReference>
<accession>A0A9P6DWT3</accession>
<name>A0A9P6DWT3_9AGAM</name>
<dbReference type="OrthoDB" id="276546at2759"/>
<keyword evidence="3" id="KW-1185">Reference proteome</keyword>
<dbReference type="AlphaFoldDB" id="A0A9P6DWT3"/>
<dbReference type="Pfam" id="PF00724">
    <property type="entry name" value="Oxidored_FMN"/>
    <property type="match status" value="1"/>
</dbReference>
<evidence type="ECO:0000259" key="1">
    <source>
        <dbReference type="Pfam" id="PF00724"/>
    </source>
</evidence>
<dbReference type="FunFam" id="3.20.20.70:FF:000138">
    <property type="entry name" value="NADPH dehydrogenase 1"/>
    <property type="match status" value="1"/>
</dbReference>
<dbReference type="PANTHER" id="PTHR22893:SF91">
    <property type="entry name" value="NADPH DEHYDROGENASE 2-RELATED"/>
    <property type="match status" value="1"/>
</dbReference>
<dbReference type="EMBL" id="MU128929">
    <property type="protein sequence ID" value="KAF9517791.1"/>
    <property type="molecule type" value="Genomic_DNA"/>
</dbReference>
<dbReference type="Gene3D" id="3.20.20.70">
    <property type="entry name" value="Aldolase class I"/>
    <property type="match status" value="1"/>
</dbReference>
<organism evidence="2 3">
    <name type="scientific">Hydnum rufescens UP504</name>
    <dbReference type="NCBI Taxonomy" id="1448309"/>
    <lineage>
        <taxon>Eukaryota</taxon>
        <taxon>Fungi</taxon>
        <taxon>Dikarya</taxon>
        <taxon>Basidiomycota</taxon>
        <taxon>Agaricomycotina</taxon>
        <taxon>Agaricomycetes</taxon>
        <taxon>Cantharellales</taxon>
        <taxon>Hydnaceae</taxon>
        <taxon>Hydnum</taxon>
    </lineage>
</organism>